<dbReference type="Gene3D" id="3.40.1190.20">
    <property type="match status" value="1"/>
</dbReference>
<dbReference type="PROSITE" id="PS00584">
    <property type="entry name" value="PFKB_KINASES_2"/>
    <property type="match status" value="1"/>
</dbReference>
<evidence type="ECO:0000256" key="9">
    <source>
        <dbReference type="ARBA" id="ARBA00022842"/>
    </source>
</evidence>
<dbReference type="GO" id="GO:0046872">
    <property type="term" value="F:metal ion binding"/>
    <property type="evidence" value="ECO:0007669"/>
    <property type="project" value="UniProtKB-KW"/>
</dbReference>
<accession>A0A2T5BRJ4</accession>
<dbReference type="GO" id="GO:0005524">
    <property type="term" value="F:ATP binding"/>
    <property type="evidence" value="ECO:0007669"/>
    <property type="project" value="UniProtKB-UniRule"/>
</dbReference>
<keyword evidence="7 12" id="KW-0418">Kinase</keyword>
<organism evidence="14 15">
    <name type="scientific">Rhodovulum imhoffii</name>
    <dbReference type="NCBI Taxonomy" id="365340"/>
    <lineage>
        <taxon>Bacteria</taxon>
        <taxon>Pseudomonadati</taxon>
        <taxon>Pseudomonadota</taxon>
        <taxon>Alphaproteobacteria</taxon>
        <taxon>Rhodobacterales</taxon>
        <taxon>Paracoccaceae</taxon>
        <taxon>Rhodovulum</taxon>
    </lineage>
</organism>
<feature type="binding site" evidence="12">
    <location>
        <begin position="201"/>
        <end position="206"/>
    </location>
    <ligand>
        <name>ATP</name>
        <dbReference type="ChEBI" id="CHEBI:30616"/>
    </ligand>
</feature>
<keyword evidence="5 12" id="KW-0479">Metal-binding</keyword>
<dbReference type="PANTHER" id="PTHR10584:SF166">
    <property type="entry name" value="RIBOKINASE"/>
    <property type="match status" value="1"/>
</dbReference>
<dbReference type="InterPro" id="IPR029056">
    <property type="entry name" value="Ribokinase-like"/>
</dbReference>
<feature type="binding site" evidence="12">
    <location>
        <position position="179"/>
    </location>
    <ligand>
        <name>ATP</name>
        <dbReference type="ChEBI" id="CHEBI:30616"/>
    </ligand>
</feature>
<evidence type="ECO:0000313" key="14">
    <source>
        <dbReference type="EMBL" id="PTN01905.1"/>
    </source>
</evidence>
<comment type="similarity">
    <text evidence="1">Belongs to the carbohydrate kinase pfkB family.</text>
</comment>
<evidence type="ECO:0000256" key="1">
    <source>
        <dbReference type="ARBA" id="ARBA00005380"/>
    </source>
</evidence>
<feature type="binding site" evidence="12">
    <location>
        <position position="268"/>
    </location>
    <ligand>
        <name>K(+)</name>
        <dbReference type="ChEBI" id="CHEBI:29103"/>
    </ligand>
</feature>
<feature type="binding site" evidence="12">
    <location>
        <position position="233"/>
    </location>
    <ligand>
        <name>substrate</name>
    </ligand>
</feature>
<name>A0A2T5BRJ4_9RHOB</name>
<dbReference type="PRINTS" id="PR00990">
    <property type="entry name" value="RIBOKINASE"/>
</dbReference>
<comment type="activity regulation">
    <text evidence="12">Activated by a monovalent cation that binds near, but not in, the active site. The most likely occupant of the site in vivo is potassium. Ion binding induces a conformational change that may alter substrate affinity.</text>
</comment>
<feature type="binding site" evidence="12">
    <location>
        <begin position="38"/>
        <end position="42"/>
    </location>
    <ligand>
        <name>substrate</name>
    </ligand>
</feature>
<keyword evidence="6 12" id="KW-0547">Nucleotide-binding</keyword>
<dbReference type="InterPro" id="IPR002173">
    <property type="entry name" value="Carboh/pur_kinase_PfkB_CS"/>
</dbReference>
<feature type="binding site" evidence="12">
    <location>
        <position position="266"/>
    </location>
    <ligand>
        <name>K(+)</name>
        <dbReference type="ChEBI" id="CHEBI:29103"/>
    </ligand>
</feature>
<keyword evidence="10 12" id="KW-0630">Potassium</keyword>
<feature type="binding site" evidence="12">
    <location>
        <position position="136"/>
    </location>
    <ligand>
        <name>substrate</name>
    </ligand>
</feature>
<evidence type="ECO:0000256" key="4">
    <source>
        <dbReference type="ARBA" id="ARBA00022679"/>
    </source>
</evidence>
<feature type="domain" description="Carbohydrate kinase PfkB" evidence="13">
    <location>
        <begin position="3"/>
        <end position="275"/>
    </location>
</feature>
<comment type="subcellular location">
    <subcellularLocation>
        <location evidence="12">Cytoplasm</location>
    </subcellularLocation>
</comment>
<dbReference type="HAMAP" id="MF_01987">
    <property type="entry name" value="Ribokinase"/>
    <property type="match status" value="1"/>
</dbReference>
<dbReference type="GO" id="GO:0005829">
    <property type="term" value="C:cytosol"/>
    <property type="evidence" value="ECO:0007669"/>
    <property type="project" value="TreeGrafter"/>
</dbReference>
<feature type="binding site" evidence="12">
    <location>
        <position position="263"/>
    </location>
    <ligand>
        <name>K(+)</name>
        <dbReference type="ChEBI" id="CHEBI:29103"/>
    </ligand>
</feature>
<evidence type="ECO:0000256" key="8">
    <source>
        <dbReference type="ARBA" id="ARBA00022840"/>
    </source>
</evidence>
<dbReference type="OrthoDB" id="9792663at2"/>
<sequence length="285" mass="29224">MTVFCLGSINVDHVYRVPHLPGPGETLAATEVTTGLGGKGANQSVAAARAGARVVHIGAVGPDGDRMVAALAAYGVDIDHIVRVEDPTGHAIITVEARGENAIVLFPGANCRQSVARIAEVLAAAGPEDTLLLQNETSHQVEAARIGREKGARVIYSAAPFDVDAVRAVLPHVSLLAMNAVEAEQLQAALGTLAGTEKIVTQGAKGAWWHFGGRALHAPAFRVDPVDTTGAGDCFIGAVAAALDEQADRACALRFASAAAALKVTRAGAGDAMPARAEIEALLNV</sequence>
<dbReference type="InterPro" id="IPR011611">
    <property type="entry name" value="PfkB_dom"/>
</dbReference>
<comment type="subunit">
    <text evidence="12">Homodimer.</text>
</comment>
<proteinExistence type="inferred from homology"/>
<feature type="binding site" evidence="12">
    <location>
        <position position="229"/>
    </location>
    <ligand>
        <name>K(+)</name>
        <dbReference type="ChEBI" id="CHEBI:29103"/>
    </ligand>
</feature>
<dbReference type="PANTHER" id="PTHR10584">
    <property type="entry name" value="SUGAR KINASE"/>
    <property type="match status" value="1"/>
</dbReference>
<comment type="catalytic activity">
    <reaction evidence="12">
        <text>D-ribose + ATP = D-ribose 5-phosphate + ADP + H(+)</text>
        <dbReference type="Rhea" id="RHEA:13697"/>
        <dbReference type="ChEBI" id="CHEBI:15378"/>
        <dbReference type="ChEBI" id="CHEBI:30616"/>
        <dbReference type="ChEBI" id="CHEBI:47013"/>
        <dbReference type="ChEBI" id="CHEBI:78346"/>
        <dbReference type="ChEBI" id="CHEBI:456216"/>
        <dbReference type="EC" id="2.7.1.15"/>
    </reaction>
</comment>
<dbReference type="CDD" id="cd01174">
    <property type="entry name" value="ribokinase"/>
    <property type="match status" value="1"/>
</dbReference>
<gene>
    <name evidence="12" type="primary">rbsK</name>
    <name evidence="14" type="ORF">C8N32_10929</name>
</gene>
<dbReference type="UniPathway" id="UPA00916">
    <property type="reaction ID" value="UER00889"/>
</dbReference>
<dbReference type="Proteomes" id="UP000243859">
    <property type="component" value="Unassembled WGS sequence"/>
</dbReference>
<keyword evidence="9 12" id="KW-0460">Magnesium</keyword>
<comment type="pathway">
    <text evidence="12">Carbohydrate metabolism; D-ribose degradation; D-ribose 5-phosphate from beta-D-ribopyranose: step 2/2.</text>
</comment>
<keyword evidence="4 12" id="KW-0808">Transferase</keyword>
<evidence type="ECO:0000256" key="7">
    <source>
        <dbReference type="ARBA" id="ARBA00022777"/>
    </source>
</evidence>
<feature type="active site" description="Proton acceptor" evidence="12">
    <location>
        <position position="233"/>
    </location>
</feature>
<keyword evidence="8 12" id="KW-0067">ATP-binding</keyword>
<evidence type="ECO:0000256" key="11">
    <source>
        <dbReference type="ARBA" id="ARBA00023277"/>
    </source>
</evidence>
<dbReference type="AlphaFoldDB" id="A0A2T5BRJ4"/>
<feature type="binding site" evidence="12">
    <location>
        <begin position="10"/>
        <end position="12"/>
    </location>
    <ligand>
        <name>substrate</name>
    </ligand>
</feature>
<evidence type="ECO:0000256" key="2">
    <source>
        <dbReference type="ARBA" id="ARBA00012035"/>
    </source>
</evidence>
<evidence type="ECO:0000256" key="3">
    <source>
        <dbReference type="ARBA" id="ARBA00016943"/>
    </source>
</evidence>
<evidence type="ECO:0000256" key="12">
    <source>
        <dbReference type="HAMAP-Rule" id="MF_01987"/>
    </source>
</evidence>
<comment type="cofactor">
    <cofactor evidence="12">
        <name>Mg(2+)</name>
        <dbReference type="ChEBI" id="CHEBI:18420"/>
    </cofactor>
    <text evidence="12">Requires a divalent cation, most likely magnesium in vivo, as an electrophilic catalyst to aid phosphoryl group transfer. It is the chelate of the metal and the nucleotide that is the actual substrate.</text>
</comment>
<comment type="similarity">
    <text evidence="12">Belongs to the carbohydrate kinase PfkB family. Ribokinase subfamily.</text>
</comment>
<dbReference type="RefSeq" id="WP_107892525.1">
    <property type="nucleotide sequence ID" value="NZ_NHSI01000051.1"/>
</dbReference>
<dbReference type="SUPFAM" id="SSF53613">
    <property type="entry name" value="Ribokinase-like"/>
    <property type="match status" value="1"/>
</dbReference>
<evidence type="ECO:0000256" key="5">
    <source>
        <dbReference type="ARBA" id="ARBA00022723"/>
    </source>
</evidence>
<dbReference type="EC" id="2.7.1.15" evidence="2 12"/>
<keyword evidence="12" id="KW-0963">Cytoplasm</keyword>
<dbReference type="GO" id="GO:0019303">
    <property type="term" value="P:D-ribose catabolic process"/>
    <property type="evidence" value="ECO:0007669"/>
    <property type="project" value="UniProtKB-UniRule"/>
</dbReference>
<keyword evidence="11 12" id="KW-0119">Carbohydrate metabolism</keyword>
<evidence type="ECO:0000313" key="15">
    <source>
        <dbReference type="Proteomes" id="UP000243859"/>
    </source>
</evidence>
<feature type="binding site" evidence="12">
    <location>
        <begin position="232"/>
        <end position="233"/>
    </location>
    <ligand>
        <name>ATP</name>
        <dbReference type="ChEBI" id="CHEBI:30616"/>
    </ligand>
</feature>
<comment type="function">
    <text evidence="12">Catalyzes the phosphorylation of ribose at O-5 in a reaction requiring ATP and magnesium. The resulting D-ribose-5-phosphate can then be used either for sythesis of nucleotides, histidine, and tryptophan, or as a component of the pentose phosphate pathway.</text>
</comment>
<dbReference type="EMBL" id="QAAA01000009">
    <property type="protein sequence ID" value="PTN01905.1"/>
    <property type="molecule type" value="Genomic_DNA"/>
</dbReference>
<keyword evidence="15" id="KW-1185">Reference proteome</keyword>
<evidence type="ECO:0000259" key="13">
    <source>
        <dbReference type="Pfam" id="PF00294"/>
    </source>
</evidence>
<evidence type="ECO:0000256" key="10">
    <source>
        <dbReference type="ARBA" id="ARBA00022958"/>
    </source>
</evidence>
<dbReference type="InterPro" id="IPR002139">
    <property type="entry name" value="Ribo/fructo_kinase"/>
</dbReference>
<protein>
    <recommendedName>
        <fullName evidence="3 12">Ribokinase</fullName>
        <shortName evidence="12">RK</shortName>
        <ecNumber evidence="2 12">2.7.1.15</ecNumber>
    </recommendedName>
</protein>
<comment type="caution">
    <text evidence="14">The sequence shown here is derived from an EMBL/GenBank/DDBJ whole genome shotgun (WGS) entry which is preliminary data.</text>
</comment>
<dbReference type="GO" id="GO:0004747">
    <property type="term" value="F:ribokinase activity"/>
    <property type="evidence" value="ECO:0007669"/>
    <property type="project" value="UniProtKB-UniRule"/>
</dbReference>
<comment type="caution">
    <text evidence="12">Lacks conserved residue(s) required for the propagation of feature annotation.</text>
</comment>
<reference evidence="14 15" key="1">
    <citation type="submission" date="2018-04" db="EMBL/GenBank/DDBJ databases">
        <title>Genomic Encyclopedia of Archaeal and Bacterial Type Strains, Phase II (KMG-II): from individual species to whole genera.</title>
        <authorList>
            <person name="Goeker M."/>
        </authorList>
    </citation>
    <scope>NUCLEOTIDE SEQUENCE [LARGE SCALE GENOMIC DNA]</scope>
    <source>
        <strain evidence="14 15">DSM 18064</strain>
    </source>
</reference>
<feature type="binding site" evidence="12">
    <location>
        <position position="227"/>
    </location>
    <ligand>
        <name>K(+)</name>
        <dbReference type="ChEBI" id="CHEBI:29103"/>
    </ligand>
</feature>
<evidence type="ECO:0000256" key="6">
    <source>
        <dbReference type="ARBA" id="ARBA00022741"/>
    </source>
</evidence>
<dbReference type="InterPro" id="IPR011877">
    <property type="entry name" value="Ribokinase"/>
</dbReference>
<dbReference type="Pfam" id="PF00294">
    <property type="entry name" value="PfkB"/>
    <property type="match status" value="1"/>
</dbReference>